<comment type="caution">
    <text evidence="2">The sequence shown here is derived from an EMBL/GenBank/DDBJ whole genome shotgun (WGS) entry which is preliminary data.</text>
</comment>
<dbReference type="PROSITE" id="PS00061">
    <property type="entry name" value="ADH_SHORT"/>
    <property type="match status" value="1"/>
</dbReference>
<dbReference type="NCBIfam" id="NF009466">
    <property type="entry name" value="PRK12826.1-2"/>
    <property type="match status" value="1"/>
</dbReference>
<dbReference type="CDD" id="cd05233">
    <property type="entry name" value="SDR_c"/>
    <property type="match status" value="1"/>
</dbReference>
<proteinExistence type="inferred from homology"/>
<dbReference type="Pfam" id="PF13561">
    <property type="entry name" value="adh_short_C2"/>
    <property type="match status" value="1"/>
</dbReference>
<accession>A0ABS9A6Y3</accession>
<reference evidence="2 3" key="1">
    <citation type="journal article" date="2021" name="Front. Microbiol.">
        <title>Aerobic Denitrification and Heterotrophic Sulfur Oxidation in the Genus Halomonas Revealed by Six Novel Species Characterizations and Genome-Based Analysis.</title>
        <authorList>
            <person name="Wang L."/>
            <person name="Shao Z."/>
        </authorList>
    </citation>
    <scope>NUCLEOTIDE SEQUENCE [LARGE SCALE GENOMIC DNA]</scope>
    <source>
        <strain evidence="2 3">MCCC 1A11081</strain>
    </source>
</reference>
<name>A0ABS9A6Y3_9GAMM</name>
<dbReference type="InterPro" id="IPR002347">
    <property type="entry name" value="SDR_fam"/>
</dbReference>
<dbReference type="InterPro" id="IPR036291">
    <property type="entry name" value="NAD(P)-bd_dom_sf"/>
</dbReference>
<dbReference type="PANTHER" id="PTHR42760">
    <property type="entry name" value="SHORT-CHAIN DEHYDROGENASES/REDUCTASES FAMILY MEMBER"/>
    <property type="match status" value="1"/>
</dbReference>
<dbReference type="Proteomes" id="UP001320168">
    <property type="component" value="Unassembled WGS sequence"/>
</dbReference>
<dbReference type="PRINTS" id="PR00081">
    <property type="entry name" value="GDHRDH"/>
</dbReference>
<dbReference type="InterPro" id="IPR020904">
    <property type="entry name" value="Sc_DH/Rdtase_CS"/>
</dbReference>
<gene>
    <name evidence="2" type="ORF">HOP53_16295</name>
</gene>
<evidence type="ECO:0000313" key="3">
    <source>
        <dbReference type="Proteomes" id="UP001320168"/>
    </source>
</evidence>
<evidence type="ECO:0000256" key="1">
    <source>
        <dbReference type="ARBA" id="ARBA00006484"/>
    </source>
</evidence>
<dbReference type="RefSeq" id="WP_234270998.1">
    <property type="nucleotide sequence ID" value="NZ_JABFTX010000003.1"/>
</dbReference>
<keyword evidence="3" id="KW-1185">Reference proteome</keyword>
<comment type="similarity">
    <text evidence="1">Belongs to the short-chain dehydrogenases/reductases (SDR) family.</text>
</comment>
<evidence type="ECO:0000313" key="2">
    <source>
        <dbReference type="EMBL" id="MCE8004390.1"/>
    </source>
</evidence>
<sequence length="257" mass="26988">MNVVESLAPRPNLRVLITAGANGIGLAIAKAFLEAGARVHVCDIDTKALAALPKGITHTQADVSQHTDVDRLFEEAAALGGLDVVVNNAGIAGPTASIDEIDDESWTRTIDINLNGQYRVAHRAAPLLRESQGLLINLASVAGRLGFAYRTPYSASKWAVVGLTKSLACELGPEGVRVNAILPGIVSGPRIEKVIEDRAAKRGISYAEMEQENLAKVSMRKMVEPTDIAAMALFLSAPGGANISGQALSVCANVESL</sequence>
<dbReference type="SUPFAM" id="SSF51735">
    <property type="entry name" value="NAD(P)-binding Rossmann-fold domains"/>
    <property type="match status" value="1"/>
</dbReference>
<dbReference type="PRINTS" id="PR00080">
    <property type="entry name" value="SDRFAMILY"/>
</dbReference>
<dbReference type="EMBL" id="JABFTX010000003">
    <property type="protein sequence ID" value="MCE8004390.1"/>
    <property type="molecule type" value="Genomic_DNA"/>
</dbReference>
<organism evidence="2 3">
    <name type="scientific">Billgrantia ethanolica</name>
    <dbReference type="NCBI Taxonomy" id="2733486"/>
    <lineage>
        <taxon>Bacteria</taxon>
        <taxon>Pseudomonadati</taxon>
        <taxon>Pseudomonadota</taxon>
        <taxon>Gammaproteobacteria</taxon>
        <taxon>Oceanospirillales</taxon>
        <taxon>Halomonadaceae</taxon>
        <taxon>Billgrantia</taxon>
    </lineage>
</organism>
<protein>
    <submittedName>
        <fullName evidence="2">SDR family oxidoreductase</fullName>
    </submittedName>
</protein>
<dbReference type="Gene3D" id="3.40.50.720">
    <property type="entry name" value="NAD(P)-binding Rossmann-like Domain"/>
    <property type="match status" value="1"/>
</dbReference>